<dbReference type="AlphaFoldDB" id="X1SSA9"/>
<feature type="transmembrane region" description="Helical" evidence="1">
    <location>
        <begin position="28"/>
        <end position="47"/>
    </location>
</feature>
<feature type="non-terminal residue" evidence="2">
    <location>
        <position position="1"/>
    </location>
</feature>
<evidence type="ECO:0008006" key="3">
    <source>
        <dbReference type="Google" id="ProtNLM"/>
    </source>
</evidence>
<name>X1SSA9_9ZZZZ</name>
<protein>
    <recommendedName>
        <fullName evidence="3">Cobalt ECF transporter T component CbiQ</fullName>
    </recommendedName>
</protein>
<comment type="caution">
    <text evidence="2">The sequence shown here is derived from an EMBL/GenBank/DDBJ whole genome shotgun (WGS) entry which is preliminary data.</text>
</comment>
<reference evidence="2" key="1">
    <citation type="journal article" date="2014" name="Front. Microbiol.">
        <title>High frequency of phylogenetically diverse reductive dehalogenase-homologous genes in deep subseafloor sedimentary metagenomes.</title>
        <authorList>
            <person name="Kawai M."/>
            <person name="Futagami T."/>
            <person name="Toyoda A."/>
            <person name="Takaki Y."/>
            <person name="Nishi S."/>
            <person name="Hori S."/>
            <person name="Arai W."/>
            <person name="Tsubouchi T."/>
            <person name="Morono Y."/>
            <person name="Uchiyama I."/>
            <person name="Ito T."/>
            <person name="Fujiyama A."/>
            <person name="Inagaki F."/>
            <person name="Takami H."/>
        </authorList>
    </citation>
    <scope>NUCLEOTIDE SEQUENCE</scope>
    <source>
        <strain evidence="2">Expedition CK06-06</strain>
    </source>
</reference>
<evidence type="ECO:0000256" key="1">
    <source>
        <dbReference type="SAM" id="Phobius"/>
    </source>
</evidence>
<dbReference type="EMBL" id="BARW01020797">
    <property type="protein sequence ID" value="GAI95833.1"/>
    <property type="molecule type" value="Genomic_DNA"/>
</dbReference>
<keyword evidence="1" id="KW-0812">Transmembrane</keyword>
<organism evidence="2">
    <name type="scientific">marine sediment metagenome</name>
    <dbReference type="NCBI Taxonomy" id="412755"/>
    <lineage>
        <taxon>unclassified sequences</taxon>
        <taxon>metagenomes</taxon>
        <taxon>ecological metagenomes</taxon>
    </lineage>
</organism>
<proteinExistence type="predicted"/>
<evidence type="ECO:0000313" key="2">
    <source>
        <dbReference type="EMBL" id="GAI95833.1"/>
    </source>
</evidence>
<gene>
    <name evidence="2" type="ORF">S12H4_35064</name>
</gene>
<keyword evidence="1" id="KW-0472">Membrane</keyword>
<keyword evidence="1" id="KW-1133">Transmembrane helix</keyword>
<accession>X1SSA9</accession>
<sequence>RAHTVYQSMLSRGFKGDFLEFFRLQFKLADVVFAFIMLVCFIAVRIFV</sequence>